<protein>
    <submittedName>
        <fullName evidence="2">Uncharacterized protein</fullName>
    </submittedName>
</protein>
<dbReference type="AlphaFoldDB" id="A0A0L0FKU4"/>
<proteinExistence type="predicted"/>
<dbReference type="EMBL" id="KQ242744">
    <property type="protein sequence ID" value="KNC77400.1"/>
    <property type="molecule type" value="Genomic_DNA"/>
</dbReference>
<feature type="compositionally biased region" description="Polar residues" evidence="1">
    <location>
        <begin position="93"/>
        <end position="103"/>
    </location>
</feature>
<organism evidence="2 3">
    <name type="scientific">Sphaeroforma arctica JP610</name>
    <dbReference type="NCBI Taxonomy" id="667725"/>
    <lineage>
        <taxon>Eukaryota</taxon>
        <taxon>Ichthyosporea</taxon>
        <taxon>Ichthyophonida</taxon>
        <taxon>Sphaeroforma</taxon>
    </lineage>
</organism>
<feature type="non-terminal residue" evidence="2">
    <location>
        <position position="125"/>
    </location>
</feature>
<keyword evidence="3" id="KW-1185">Reference proteome</keyword>
<evidence type="ECO:0000313" key="3">
    <source>
        <dbReference type="Proteomes" id="UP000054560"/>
    </source>
</evidence>
<dbReference type="Proteomes" id="UP000054560">
    <property type="component" value="Unassembled WGS sequence"/>
</dbReference>
<evidence type="ECO:0000256" key="1">
    <source>
        <dbReference type="SAM" id="MobiDB-lite"/>
    </source>
</evidence>
<evidence type="ECO:0000313" key="2">
    <source>
        <dbReference type="EMBL" id="KNC77400.1"/>
    </source>
</evidence>
<reference evidence="2 3" key="1">
    <citation type="submission" date="2011-02" db="EMBL/GenBank/DDBJ databases">
        <title>The Genome Sequence of Sphaeroforma arctica JP610.</title>
        <authorList>
            <consortium name="The Broad Institute Genome Sequencing Platform"/>
            <person name="Russ C."/>
            <person name="Cuomo C."/>
            <person name="Young S.K."/>
            <person name="Zeng Q."/>
            <person name="Gargeya S."/>
            <person name="Alvarado L."/>
            <person name="Berlin A."/>
            <person name="Chapman S.B."/>
            <person name="Chen Z."/>
            <person name="Freedman E."/>
            <person name="Gellesch M."/>
            <person name="Goldberg J."/>
            <person name="Griggs A."/>
            <person name="Gujja S."/>
            <person name="Heilman E."/>
            <person name="Heiman D."/>
            <person name="Howarth C."/>
            <person name="Mehta T."/>
            <person name="Neiman D."/>
            <person name="Pearson M."/>
            <person name="Roberts A."/>
            <person name="Saif S."/>
            <person name="Shea T."/>
            <person name="Shenoy N."/>
            <person name="Sisk P."/>
            <person name="Stolte C."/>
            <person name="Sykes S."/>
            <person name="White J."/>
            <person name="Yandava C."/>
            <person name="Burger G."/>
            <person name="Gray M.W."/>
            <person name="Holland P.W.H."/>
            <person name="King N."/>
            <person name="Lang F.B.F."/>
            <person name="Roger A.J."/>
            <person name="Ruiz-Trillo I."/>
            <person name="Haas B."/>
            <person name="Nusbaum C."/>
            <person name="Birren B."/>
        </authorList>
    </citation>
    <scope>NUCLEOTIDE SEQUENCE [LARGE SCALE GENOMIC DNA]</scope>
    <source>
        <strain evidence="2 3">JP610</strain>
    </source>
</reference>
<dbReference type="GeneID" id="25910641"/>
<feature type="region of interest" description="Disordered" evidence="1">
    <location>
        <begin position="83"/>
        <end position="104"/>
    </location>
</feature>
<name>A0A0L0FKU4_9EUKA</name>
<dbReference type="RefSeq" id="XP_014151302.1">
    <property type="nucleotide sequence ID" value="XM_014295827.1"/>
</dbReference>
<sequence length="125" mass="13844">MVGPAHYLKDCISLIDQPEVPMETGDASSMLHLGRMCFRKLDPMEDQVPPTYDSTVDYIAHFVNTRPLNIHRPTYHTVSHLETSNALPPPLASSATVPKQSTGAELHDQARFLTETLMRLSASGK</sequence>
<gene>
    <name evidence="2" type="ORF">SARC_10137</name>
</gene>
<accession>A0A0L0FKU4</accession>